<evidence type="ECO:0000313" key="2">
    <source>
        <dbReference type="EMBL" id="RKP12543.1"/>
    </source>
</evidence>
<evidence type="ECO:0000313" key="3">
    <source>
        <dbReference type="Proteomes" id="UP000267251"/>
    </source>
</evidence>
<proteinExistence type="predicted"/>
<name>A0A4P9Y1A6_9FUNG</name>
<dbReference type="Pfam" id="PF08202">
    <property type="entry name" value="MIS13"/>
    <property type="match status" value="1"/>
</dbReference>
<dbReference type="PANTHER" id="PTHR14778">
    <property type="entry name" value="KINETOCHORE-ASSOCIATED PROTEIN DSN1 HOMOLOG"/>
    <property type="match status" value="1"/>
</dbReference>
<gene>
    <name evidence="2" type="ORF">BJ684DRAFT_20931</name>
</gene>
<accession>A0A4P9Y1A6</accession>
<organism evidence="2 3">
    <name type="scientific">Piptocephalis cylindrospora</name>
    <dbReference type="NCBI Taxonomy" id="1907219"/>
    <lineage>
        <taxon>Eukaryota</taxon>
        <taxon>Fungi</taxon>
        <taxon>Fungi incertae sedis</taxon>
        <taxon>Zoopagomycota</taxon>
        <taxon>Zoopagomycotina</taxon>
        <taxon>Zoopagomycetes</taxon>
        <taxon>Zoopagales</taxon>
        <taxon>Piptocephalidaceae</taxon>
        <taxon>Piptocephalis</taxon>
    </lineage>
</organism>
<dbReference type="PANTHER" id="PTHR14778:SF2">
    <property type="entry name" value="KINETOCHORE-ASSOCIATED PROTEIN DSN1 HOMOLOG"/>
    <property type="match status" value="1"/>
</dbReference>
<dbReference type="AlphaFoldDB" id="A0A4P9Y1A6"/>
<feature type="compositionally biased region" description="Polar residues" evidence="1">
    <location>
        <begin position="58"/>
        <end position="75"/>
    </location>
</feature>
<sequence>ITESDARGRARRPRIELSDEDTSSNTHPDHPHTPSPRFRRSRAKSPISSRDALVPLPTSETPIIQRNRQMRQTAPPSQPGPRRASLTRRGKRTSSIQGFISQPHEDVPVQKYYRHIEADLPDPVRMRHLLAWCGRKALDQLEGSSPDIFAMGKEAIEDVLHGLSSNTIDTSWYERSPTTTEIKRKRKPHPENVANEEKRHRLMGDLKDLQKEEALWLGELRQREEELERQERLDMKEEGYSNIILDKEDQATLDSLSQLYSPENEVGLDEDPSSWTLPSLGQSVRAAERITQSGEHVAASVIQGAHARTPVPGAKIDPIDLLRILTRVGRRKRSRA</sequence>
<dbReference type="InterPro" id="IPR013218">
    <property type="entry name" value="Dsn1/Mis13"/>
</dbReference>
<dbReference type="GO" id="GO:0051301">
    <property type="term" value="P:cell division"/>
    <property type="evidence" value="ECO:0007669"/>
    <property type="project" value="InterPro"/>
</dbReference>
<feature type="compositionally biased region" description="Basic and acidic residues" evidence="1">
    <location>
        <begin position="1"/>
        <end position="17"/>
    </location>
</feature>
<dbReference type="GO" id="GO:0007059">
    <property type="term" value="P:chromosome segregation"/>
    <property type="evidence" value="ECO:0007669"/>
    <property type="project" value="InterPro"/>
</dbReference>
<protein>
    <submittedName>
        <fullName evidence="2">Kinetochore-associated protein Dsn1/Mis13</fullName>
    </submittedName>
</protein>
<dbReference type="EMBL" id="KZ988295">
    <property type="protein sequence ID" value="RKP12543.1"/>
    <property type="molecule type" value="Genomic_DNA"/>
</dbReference>
<feature type="non-terminal residue" evidence="2">
    <location>
        <position position="1"/>
    </location>
</feature>
<reference evidence="3" key="1">
    <citation type="journal article" date="2018" name="Nat. Microbiol.">
        <title>Leveraging single-cell genomics to expand the fungal tree of life.</title>
        <authorList>
            <person name="Ahrendt S.R."/>
            <person name="Quandt C.A."/>
            <person name="Ciobanu D."/>
            <person name="Clum A."/>
            <person name="Salamov A."/>
            <person name="Andreopoulos B."/>
            <person name="Cheng J.F."/>
            <person name="Woyke T."/>
            <person name="Pelin A."/>
            <person name="Henrissat B."/>
            <person name="Reynolds N.K."/>
            <person name="Benny G.L."/>
            <person name="Smith M.E."/>
            <person name="James T.Y."/>
            <person name="Grigoriev I.V."/>
        </authorList>
    </citation>
    <scope>NUCLEOTIDE SEQUENCE [LARGE SCALE GENOMIC DNA]</scope>
</reference>
<evidence type="ECO:0000256" key="1">
    <source>
        <dbReference type="SAM" id="MobiDB-lite"/>
    </source>
</evidence>
<dbReference type="OrthoDB" id="3364649at2759"/>
<dbReference type="GO" id="GO:0000444">
    <property type="term" value="C:MIS12/MIND type complex"/>
    <property type="evidence" value="ECO:0007669"/>
    <property type="project" value="InterPro"/>
</dbReference>
<feature type="region of interest" description="Disordered" evidence="1">
    <location>
        <begin position="174"/>
        <end position="193"/>
    </location>
</feature>
<feature type="region of interest" description="Disordered" evidence="1">
    <location>
        <begin position="1"/>
        <end position="98"/>
    </location>
</feature>
<keyword evidence="3" id="KW-1185">Reference proteome</keyword>
<dbReference type="Proteomes" id="UP000267251">
    <property type="component" value="Unassembled WGS sequence"/>
</dbReference>